<keyword evidence="4" id="KW-0808">Transferase</keyword>
<keyword evidence="3 11" id="KW-0597">Phosphoprotein</keyword>
<dbReference type="InterPro" id="IPR013656">
    <property type="entry name" value="PAS_4"/>
</dbReference>
<evidence type="ECO:0000256" key="9">
    <source>
        <dbReference type="ARBA" id="ARBA00064003"/>
    </source>
</evidence>
<dbReference type="SMART" id="SM00448">
    <property type="entry name" value="REC"/>
    <property type="match status" value="1"/>
</dbReference>
<keyword evidence="6" id="KW-0418">Kinase</keyword>
<comment type="caution">
    <text evidence="17">The sequence shown here is derived from an EMBL/GenBank/DDBJ whole genome shotgun (WGS) entry which is preliminary data.</text>
</comment>
<dbReference type="PATRIC" id="fig|1288963.3.peg.969"/>
<dbReference type="Gene3D" id="1.10.287.130">
    <property type="match status" value="1"/>
</dbReference>
<keyword evidence="12" id="KW-0812">Transmembrane</keyword>
<evidence type="ECO:0000259" key="15">
    <source>
        <dbReference type="PROSITE" id="PS50112"/>
    </source>
</evidence>
<dbReference type="PROSITE" id="PS51257">
    <property type="entry name" value="PROKAR_LIPOPROTEIN"/>
    <property type="match status" value="1"/>
</dbReference>
<evidence type="ECO:0000256" key="2">
    <source>
        <dbReference type="ARBA" id="ARBA00012438"/>
    </source>
</evidence>
<dbReference type="InterPro" id="IPR036890">
    <property type="entry name" value="HATPase_C_sf"/>
</dbReference>
<evidence type="ECO:0000256" key="6">
    <source>
        <dbReference type="ARBA" id="ARBA00022777"/>
    </source>
</evidence>
<dbReference type="CDD" id="cd16922">
    <property type="entry name" value="HATPase_EvgS-ArcB-TorS-like"/>
    <property type="match status" value="1"/>
</dbReference>
<dbReference type="NCBIfam" id="TIGR00229">
    <property type="entry name" value="sensory_box"/>
    <property type="match status" value="1"/>
</dbReference>
<keyword evidence="12" id="KW-0472">Membrane</keyword>
<feature type="domain" description="PAS" evidence="15">
    <location>
        <begin position="445"/>
        <end position="515"/>
    </location>
</feature>
<dbReference type="PRINTS" id="PR00344">
    <property type="entry name" value="BCTRLSENSOR"/>
</dbReference>
<feature type="domain" description="Response regulatory" evidence="14">
    <location>
        <begin position="834"/>
        <end position="950"/>
    </location>
</feature>
<keyword evidence="8" id="KW-0902">Two-component regulatory system</keyword>
<dbReference type="Pfam" id="PF02518">
    <property type="entry name" value="HATPase_c"/>
    <property type="match status" value="1"/>
</dbReference>
<dbReference type="InterPro" id="IPR011006">
    <property type="entry name" value="CheY-like_superfamily"/>
</dbReference>
<proteinExistence type="predicted"/>
<dbReference type="FunFam" id="3.30.565.10:FF:000010">
    <property type="entry name" value="Sensor histidine kinase RcsC"/>
    <property type="match status" value="1"/>
</dbReference>
<dbReference type="Pfam" id="PF00072">
    <property type="entry name" value="Response_reg"/>
    <property type="match status" value="1"/>
</dbReference>
<dbReference type="FunFam" id="1.10.287.130:FF:000002">
    <property type="entry name" value="Two-component osmosensing histidine kinase"/>
    <property type="match status" value="1"/>
</dbReference>
<evidence type="ECO:0000259" key="14">
    <source>
        <dbReference type="PROSITE" id="PS50110"/>
    </source>
</evidence>
<feature type="transmembrane region" description="Helical" evidence="12">
    <location>
        <begin position="12"/>
        <end position="39"/>
    </location>
</feature>
<evidence type="ECO:0000256" key="8">
    <source>
        <dbReference type="ARBA" id="ARBA00023012"/>
    </source>
</evidence>
<dbReference type="InterPro" id="IPR005467">
    <property type="entry name" value="His_kinase_dom"/>
</dbReference>
<dbReference type="SUPFAM" id="SSF55785">
    <property type="entry name" value="PYP-like sensor domain (PAS domain)"/>
    <property type="match status" value="2"/>
</dbReference>
<feature type="modified residue" description="4-aspartylphosphate" evidence="11">
    <location>
        <position position="883"/>
    </location>
</feature>
<dbReference type="SUPFAM" id="SSF47384">
    <property type="entry name" value="Homodimeric domain of signal transducing histidine kinase"/>
    <property type="match status" value="1"/>
</dbReference>
<dbReference type="InterPro" id="IPR035965">
    <property type="entry name" value="PAS-like_dom_sf"/>
</dbReference>
<dbReference type="SUPFAM" id="SSF55874">
    <property type="entry name" value="ATPase domain of HSP90 chaperone/DNA topoisomerase II/histidine kinase"/>
    <property type="match status" value="1"/>
</dbReference>
<dbReference type="GO" id="GO:0000155">
    <property type="term" value="F:phosphorelay sensor kinase activity"/>
    <property type="evidence" value="ECO:0007669"/>
    <property type="project" value="InterPro"/>
</dbReference>
<evidence type="ECO:0000313" key="18">
    <source>
        <dbReference type="Proteomes" id="UP000013909"/>
    </source>
</evidence>
<dbReference type="SMART" id="SM00091">
    <property type="entry name" value="PAS"/>
    <property type="match status" value="2"/>
</dbReference>
<dbReference type="PROSITE" id="PS50110">
    <property type="entry name" value="RESPONSE_REGULATORY"/>
    <property type="match status" value="1"/>
</dbReference>
<dbReference type="InterPro" id="IPR000014">
    <property type="entry name" value="PAS"/>
</dbReference>
<dbReference type="InterPro" id="IPR000700">
    <property type="entry name" value="PAS-assoc_C"/>
</dbReference>
<keyword evidence="12" id="KW-1133">Transmembrane helix</keyword>
<dbReference type="EMBL" id="AQHR01000029">
    <property type="protein sequence ID" value="EON78619.1"/>
    <property type="molecule type" value="Genomic_DNA"/>
</dbReference>
<feature type="domain" description="PAC" evidence="16">
    <location>
        <begin position="392"/>
        <end position="444"/>
    </location>
</feature>
<dbReference type="GO" id="GO:0005524">
    <property type="term" value="F:ATP binding"/>
    <property type="evidence" value="ECO:0007669"/>
    <property type="project" value="UniProtKB-KW"/>
</dbReference>
<dbReference type="Pfam" id="PF00512">
    <property type="entry name" value="HisKA"/>
    <property type="match status" value="1"/>
</dbReference>
<evidence type="ECO:0000256" key="3">
    <source>
        <dbReference type="ARBA" id="ARBA00022553"/>
    </source>
</evidence>
<protein>
    <recommendedName>
        <fullName evidence="10">Sensory/regulatory protein RpfC</fullName>
        <ecNumber evidence="2">2.7.13.3</ecNumber>
    </recommendedName>
</protein>
<dbReference type="PANTHER" id="PTHR43047">
    <property type="entry name" value="TWO-COMPONENT HISTIDINE PROTEIN KINASE"/>
    <property type="match status" value="1"/>
</dbReference>
<dbReference type="OrthoDB" id="9811889at2"/>
<dbReference type="SUPFAM" id="SSF52172">
    <property type="entry name" value="CheY-like"/>
    <property type="match status" value="1"/>
</dbReference>
<dbReference type="InterPro" id="IPR003661">
    <property type="entry name" value="HisK_dim/P_dom"/>
</dbReference>
<dbReference type="CDD" id="cd00130">
    <property type="entry name" value="PAS"/>
    <property type="match status" value="2"/>
</dbReference>
<evidence type="ECO:0000256" key="11">
    <source>
        <dbReference type="PROSITE-ProRule" id="PRU00169"/>
    </source>
</evidence>
<dbReference type="CDD" id="cd00082">
    <property type="entry name" value="HisKA"/>
    <property type="match status" value="1"/>
</dbReference>
<evidence type="ECO:0000256" key="4">
    <source>
        <dbReference type="ARBA" id="ARBA00022679"/>
    </source>
</evidence>
<dbReference type="InterPro" id="IPR003594">
    <property type="entry name" value="HATPase_dom"/>
</dbReference>
<dbReference type="AlphaFoldDB" id="R7ZXB7"/>
<dbReference type="CDD" id="cd17546">
    <property type="entry name" value="REC_hyHK_CKI1_RcsC-like"/>
    <property type="match status" value="1"/>
</dbReference>
<comment type="subunit">
    <text evidence="9">At low DSF concentrations, interacts with RpfF.</text>
</comment>
<dbReference type="Gene3D" id="3.30.565.10">
    <property type="entry name" value="Histidine kinase-like ATPase, C-terminal domain"/>
    <property type="match status" value="1"/>
</dbReference>
<evidence type="ECO:0000259" key="16">
    <source>
        <dbReference type="PROSITE" id="PS50113"/>
    </source>
</evidence>
<keyword evidence="18" id="KW-1185">Reference proteome</keyword>
<dbReference type="SMART" id="SM00387">
    <property type="entry name" value="HATPase_c"/>
    <property type="match status" value="1"/>
</dbReference>
<dbReference type="RefSeq" id="WP_010853117.1">
    <property type="nucleotide sequence ID" value="NZ_AQHR01000029.1"/>
</dbReference>
<keyword evidence="7" id="KW-0067">ATP-binding</keyword>
<evidence type="ECO:0000313" key="17">
    <source>
        <dbReference type="EMBL" id="EON78619.1"/>
    </source>
</evidence>
<dbReference type="PROSITE" id="PS50112">
    <property type="entry name" value="PAS"/>
    <property type="match status" value="1"/>
</dbReference>
<dbReference type="PROSITE" id="PS50109">
    <property type="entry name" value="HIS_KIN"/>
    <property type="match status" value="1"/>
</dbReference>
<name>R7ZXB7_9BACT</name>
<accession>R7ZXB7</accession>
<reference evidence="17 18" key="1">
    <citation type="submission" date="2013-02" db="EMBL/GenBank/DDBJ databases">
        <title>A novel strain isolated from Lonar lake, Maharashtra, India.</title>
        <authorList>
            <person name="Singh A."/>
        </authorList>
    </citation>
    <scope>NUCLEOTIDE SEQUENCE [LARGE SCALE GENOMIC DNA]</scope>
    <source>
        <strain evidence="17 18">AK24</strain>
    </source>
</reference>
<dbReference type="InterPro" id="IPR001789">
    <property type="entry name" value="Sig_transdc_resp-reg_receiver"/>
</dbReference>
<dbReference type="STRING" id="1232681.ADIS_0969"/>
<evidence type="ECO:0000256" key="7">
    <source>
        <dbReference type="ARBA" id="ARBA00022840"/>
    </source>
</evidence>
<comment type="catalytic activity">
    <reaction evidence="1">
        <text>ATP + protein L-histidine = ADP + protein N-phospho-L-histidine.</text>
        <dbReference type="EC" id="2.7.13.3"/>
    </reaction>
</comment>
<dbReference type="SMART" id="SM00388">
    <property type="entry name" value="HisKA"/>
    <property type="match status" value="1"/>
</dbReference>
<dbReference type="Gene3D" id="3.40.50.2300">
    <property type="match status" value="1"/>
</dbReference>
<evidence type="ECO:0000256" key="1">
    <source>
        <dbReference type="ARBA" id="ARBA00000085"/>
    </source>
</evidence>
<dbReference type="Proteomes" id="UP000013909">
    <property type="component" value="Unassembled WGS sequence"/>
</dbReference>
<dbReference type="InterPro" id="IPR004358">
    <property type="entry name" value="Sig_transdc_His_kin-like_C"/>
</dbReference>
<feature type="domain" description="Histidine kinase" evidence="13">
    <location>
        <begin position="582"/>
        <end position="804"/>
    </location>
</feature>
<sequence length="964" mass="108986">MMERSEGSRKSGLIFWLFGFGVVSVLLIIVLACTFYGALSDNLLETRFQFLSKQVELAANESQRKFTDLNEELVSFVNSPENLNRLDIELIEILEDAKIRRLLNNYFSLIDTVFVKHGDQTSFYKLNANNYFEKGRVAQMPSKEGCSPCLKVISTRSDMTVLVRLRLESFFSEAVMNYYLGNGTSKLLLSDGMLKSLVLEQDSDVLSLDHASFDKLSREFAGGLRGKHTGTFSIEGRAEVPVIIVQYPFTLHEIGKSFAFVFLQERGAITSNIYGNYMVVFVLLFGLLLLVLLFSYKYFEINAKRNLLLKKKTEDLEQLFNQQTMLLQQTKGFVYYHDHEWKLHNISENVENVIGYQESELTRDRYDQLFLSGFDTVLDAIQGNLMSKREYFVYDTDIRKKNGEVIRVRLFEHFLYDDSGNFYGGVGICTDINDKYQAEQELVKSENRLRSVLRSLPDIIFIYDNEGVFLDYYVQDESLLVMSPAESIGLKINDVLKGETGQQLMVAFEKAVKTGKIQTKEMDLLLKIGRVYFEVRFFKLDENRMMSVARDITGQKLWERGLQEAKEAAEKANVEKSRFLANMSHEIRTPMNGLLGMISLLEQTGITDEQRKLVSIMSDSGEALLAIVNDILDYSKIEAGKLELNPVPFEIRKELAKIVNMFTGLAGSKRIDLTFEVADAIPEVIELDREKLNQILINIIGNAIKYSLQGGSVVVSMWGEEIFTETLILNVQVKDTGIGIPKDKIPYLTLPFTQVEENQVGEYKGTGLGLAIANRLIELMGGGLQVESELGVGSVFSFNVMAKTENTTSLPEEYAGTSREAYDLPLTAAQYPLSILVVEDNDINLQFMRMLMRQMGYEITSAPNGLNAVQRFEESPFDLIFMDIQMPGMNGMEATKVIRSKPHGERTHIVGLSANVFQGDIDLAIGAGMNSYLTKPVRIIDILREVRICADRKTEAKAKPKGVT</sequence>
<evidence type="ECO:0000256" key="5">
    <source>
        <dbReference type="ARBA" id="ARBA00022741"/>
    </source>
</evidence>
<dbReference type="InterPro" id="IPR036097">
    <property type="entry name" value="HisK_dim/P_sf"/>
</dbReference>
<gene>
    <name evidence="17" type="ORF">ADIS_0969</name>
</gene>
<dbReference type="PROSITE" id="PS50113">
    <property type="entry name" value="PAC"/>
    <property type="match status" value="1"/>
</dbReference>
<organism evidence="17 18">
    <name type="scientific">Lunatimonas lonarensis</name>
    <dbReference type="NCBI Taxonomy" id="1232681"/>
    <lineage>
        <taxon>Bacteria</taxon>
        <taxon>Pseudomonadati</taxon>
        <taxon>Bacteroidota</taxon>
        <taxon>Cytophagia</taxon>
        <taxon>Cytophagales</taxon>
        <taxon>Cyclobacteriaceae</taxon>
    </lineage>
</organism>
<evidence type="ECO:0000256" key="12">
    <source>
        <dbReference type="SAM" id="Phobius"/>
    </source>
</evidence>
<dbReference type="Pfam" id="PF13426">
    <property type="entry name" value="PAS_9"/>
    <property type="match status" value="1"/>
</dbReference>
<dbReference type="Pfam" id="PF08448">
    <property type="entry name" value="PAS_4"/>
    <property type="match status" value="1"/>
</dbReference>
<evidence type="ECO:0000256" key="10">
    <source>
        <dbReference type="ARBA" id="ARBA00068150"/>
    </source>
</evidence>
<dbReference type="Gene3D" id="3.30.450.20">
    <property type="entry name" value="PAS domain"/>
    <property type="match status" value="2"/>
</dbReference>
<feature type="transmembrane region" description="Helical" evidence="12">
    <location>
        <begin position="274"/>
        <end position="296"/>
    </location>
</feature>
<evidence type="ECO:0000259" key="13">
    <source>
        <dbReference type="PROSITE" id="PS50109"/>
    </source>
</evidence>
<dbReference type="EC" id="2.7.13.3" evidence="2"/>
<keyword evidence="5" id="KW-0547">Nucleotide-binding</keyword>